<sequence length="759" mass="82274">MSASEGAVLVHAIGGGDLGVPGAATLSGITPDYEGLPGAEGKTRRPLRKVFEGLAEAGIPLSGVVFLGTTTPLAAGSTLAVHAARMRRRLTSESGLCGSRFPPAAVHVVEIGEPGMRSTADALAVWIETHDPGEVLVTTGSGALSLSTGAVCAVLGARLPVRVLHIDRPREPYSLQRPRDKTAHLDAWLVRHRFWDALGELDEENRGLWRLLAERQAGLTTKATALAGAEAAAEWRERYGVTKGNLGKFRDRTATLQAALFERLGRGEAADYGTLRAWYADTLDKLSAREELSPNTKAVVTRLVSDLRSRAGGKGDLTGLLRMAMRDLRGDITSDCAAMIKDAELTDLYGRAATHQAHLWPAPLAPGHLSPTLTAAADRWESKDDQGVKLIQRTGRVSWPVLGSGDILALLAVGIGDPARDGDDLRAIHTVLTESRLRQKGLLRRGEVRLRLLASPEATLRAHRLARAAQRWEADIRVVDDVRGDLHEVRDVVVNALAAEAAPTGRGGSGSLRDVDEVVLVLNPGPPMTNYGMVAAGVEWSLQAACPLWLTELGRAGPDRIELRSGKPVLARLGLDHMLAQLAAGAVRRLDLRTAQRLVDRGSDALRAVLPDLQILERYLFAAWVDVRDWSENHDKGARRRLSLIAKVCGELPVPAAYLAVESLRPGLFTWRRWEEKRIECPALKELATLANGSLQGHALDRRSRGARGPRHQPNVRDVLIDAIKELGGPRPEDDDLVRRHQSLLRSLDRIFHGPVDGR</sequence>
<keyword evidence="2" id="KW-1185">Reference proteome</keyword>
<dbReference type="Proteomes" id="UP000606172">
    <property type="component" value="Unassembled WGS sequence"/>
</dbReference>
<comment type="caution">
    <text evidence="1">The sequence shown here is derived from an EMBL/GenBank/DDBJ whole genome shotgun (WGS) entry which is preliminary data.</text>
</comment>
<name>A0A919RCX5_9ACTN</name>
<proteinExistence type="predicted"/>
<evidence type="ECO:0000313" key="1">
    <source>
        <dbReference type="EMBL" id="GII91137.1"/>
    </source>
</evidence>
<dbReference type="RefSeq" id="WP_204022212.1">
    <property type="nucleotide sequence ID" value="NZ_BOOW01000008.1"/>
</dbReference>
<reference evidence="1" key="1">
    <citation type="submission" date="2021-01" db="EMBL/GenBank/DDBJ databases">
        <title>Whole genome shotgun sequence of Sinosporangium siamense NBRC 109515.</title>
        <authorList>
            <person name="Komaki H."/>
            <person name="Tamura T."/>
        </authorList>
    </citation>
    <scope>NUCLEOTIDE SEQUENCE</scope>
    <source>
        <strain evidence="1">NBRC 109515</strain>
    </source>
</reference>
<protein>
    <submittedName>
        <fullName evidence="1">Uncharacterized protein</fullName>
    </submittedName>
</protein>
<dbReference type="AlphaFoldDB" id="A0A919RCX5"/>
<gene>
    <name evidence="1" type="ORF">Ssi02_13680</name>
</gene>
<organism evidence="1 2">
    <name type="scientific">Sinosporangium siamense</name>
    <dbReference type="NCBI Taxonomy" id="1367973"/>
    <lineage>
        <taxon>Bacteria</taxon>
        <taxon>Bacillati</taxon>
        <taxon>Actinomycetota</taxon>
        <taxon>Actinomycetes</taxon>
        <taxon>Streptosporangiales</taxon>
        <taxon>Streptosporangiaceae</taxon>
        <taxon>Sinosporangium</taxon>
    </lineage>
</organism>
<evidence type="ECO:0000313" key="2">
    <source>
        <dbReference type="Proteomes" id="UP000606172"/>
    </source>
</evidence>
<accession>A0A919RCX5</accession>
<dbReference type="EMBL" id="BOOW01000008">
    <property type="protein sequence ID" value="GII91137.1"/>
    <property type="molecule type" value="Genomic_DNA"/>
</dbReference>